<keyword evidence="1" id="KW-0472">Membrane</keyword>
<evidence type="ECO:0000313" key="3">
    <source>
        <dbReference type="Proteomes" id="UP001602058"/>
    </source>
</evidence>
<organism evidence="2 3">
    <name type="scientific">Streptomyces bluensis</name>
    <dbReference type="NCBI Taxonomy" id="33897"/>
    <lineage>
        <taxon>Bacteria</taxon>
        <taxon>Bacillati</taxon>
        <taxon>Actinomycetota</taxon>
        <taxon>Actinomycetes</taxon>
        <taxon>Kitasatosporales</taxon>
        <taxon>Streptomycetaceae</taxon>
        <taxon>Streptomyces</taxon>
    </lineage>
</organism>
<accession>A0ABW6UA69</accession>
<name>A0ABW6UA69_9ACTN</name>
<dbReference type="RefSeq" id="WP_351075877.1">
    <property type="nucleotide sequence ID" value="NZ_JBEOZG010000001.1"/>
</dbReference>
<dbReference type="Proteomes" id="UP001602058">
    <property type="component" value="Unassembled WGS sequence"/>
</dbReference>
<sequence length="265" mass="27132">MNNDLLSRLAELDAAPRTEPSAADIDREERLLRTVLSDTGRPERSAGAAFRRPLVRRIAFTAVGGALAAGAAVVAVAGGGLFGNGSGPLSSAELATWTSTPHSLNTADGNGSGAEKRCVDLTKGTSGAGASPRISNADIRGSVASMIVTRGGDAAWCLTGSDGSGAMMAVSPVVELPADRIDLDTLGAWGSGSGQVNYALGSVGSDVQEITVRDHGQTVHAMVEEGRWTAWWPKGDPDGMITGTLTLTLKDGSTRTVDGDALMNQ</sequence>
<proteinExistence type="predicted"/>
<evidence type="ECO:0000256" key="1">
    <source>
        <dbReference type="SAM" id="Phobius"/>
    </source>
</evidence>
<keyword evidence="3" id="KW-1185">Reference proteome</keyword>
<keyword evidence="1" id="KW-0812">Transmembrane</keyword>
<dbReference type="EMBL" id="JBIAWJ010000001">
    <property type="protein sequence ID" value="MFF4520331.1"/>
    <property type="molecule type" value="Genomic_DNA"/>
</dbReference>
<protein>
    <submittedName>
        <fullName evidence="2">Uncharacterized protein</fullName>
    </submittedName>
</protein>
<feature type="transmembrane region" description="Helical" evidence="1">
    <location>
        <begin position="58"/>
        <end position="82"/>
    </location>
</feature>
<keyword evidence="1" id="KW-1133">Transmembrane helix</keyword>
<reference evidence="2 3" key="1">
    <citation type="submission" date="2024-10" db="EMBL/GenBank/DDBJ databases">
        <title>The Natural Products Discovery Center: Release of the First 8490 Sequenced Strains for Exploring Actinobacteria Biosynthetic Diversity.</title>
        <authorList>
            <person name="Kalkreuter E."/>
            <person name="Kautsar S.A."/>
            <person name="Yang D."/>
            <person name="Bader C.D."/>
            <person name="Teijaro C.N."/>
            <person name="Fluegel L."/>
            <person name="Davis C.M."/>
            <person name="Simpson J.R."/>
            <person name="Lauterbach L."/>
            <person name="Steele A.D."/>
            <person name="Gui C."/>
            <person name="Meng S."/>
            <person name="Li G."/>
            <person name="Viehrig K."/>
            <person name="Ye F."/>
            <person name="Su P."/>
            <person name="Kiefer A.F."/>
            <person name="Nichols A."/>
            <person name="Cepeda A.J."/>
            <person name="Yan W."/>
            <person name="Fan B."/>
            <person name="Jiang Y."/>
            <person name="Adhikari A."/>
            <person name="Zheng C.-J."/>
            <person name="Schuster L."/>
            <person name="Cowan T.M."/>
            <person name="Smanski M.J."/>
            <person name="Chevrette M.G."/>
            <person name="De Carvalho L.P.S."/>
            <person name="Shen B."/>
        </authorList>
    </citation>
    <scope>NUCLEOTIDE SEQUENCE [LARGE SCALE GENOMIC DNA]</scope>
    <source>
        <strain evidence="2 3">NPDC001390</strain>
    </source>
</reference>
<evidence type="ECO:0000313" key="2">
    <source>
        <dbReference type="EMBL" id="MFF4520331.1"/>
    </source>
</evidence>
<gene>
    <name evidence="2" type="ORF">ACFY1D_02470</name>
</gene>
<comment type="caution">
    <text evidence="2">The sequence shown here is derived from an EMBL/GenBank/DDBJ whole genome shotgun (WGS) entry which is preliminary data.</text>
</comment>